<organism evidence="4 5">
    <name type="scientific">Candidatus Hakubella thermalkaliphila</name>
    <dbReference type="NCBI Taxonomy" id="2754717"/>
    <lineage>
        <taxon>Bacteria</taxon>
        <taxon>Bacillati</taxon>
        <taxon>Actinomycetota</taxon>
        <taxon>Actinomycetota incertae sedis</taxon>
        <taxon>Candidatus Hakubellales</taxon>
        <taxon>Candidatus Hakubellaceae</taxon>
        <taxon>Candidatus Hakubella</taxon>
    </lineage>
</organism>
<evidence type="ECO:0000256" key="2">
    <source>
        <dbReference type="SAM" id="MobiDB-lite"/>
    </source>
</evidence>
<keyword evidence="1" id="KW-0732">Signal</keyword>
<feature type="non-terminal residue" evidence="4">
    <location>
        <position position="1"/>
    </location>
</feature>
<feature type="compositionally biased region" description="Basic and acidic residues" evidence="2">
    <location>
        <begin position="14"/>
        <end position="43"/>
    </location>
</feature>
<sequence>QRNRTAKTETNNTTKEKPEVKKKQKTDTEKAKATETKTPEVKDPGNSYGASYAAFKDKKYKEAMEKLEAFLKEFPKDKLAGNAQFWIAQAYYAEGDYVGAIVAYDALLKNYPNSEKVPGALLKQGYSFIKMGDKKAARGILKQLKEK</sequence>
<dbReference type="InterPro" id="IPR039565">
    <property type="entry name" value="BamD-like"/>
</dbReference>
<comment type="caution">
    <text evidence="4">The sequence shown here is derived from an EMBL/GenBank/DDBJ whole genome shotgun (WGS) entry which is preliminary data.</text>
</comment>
<evidence type="ECO:0000256" key="1">
    <source>
        <dbReference type="ARBA" id="ARBA00022729"/>
    </source>
</evidence>
<proteinExistence type="predicted"/>
<reference evidence="4 5" key="1">
    <citation type="journal article" date="2020" name="Front. Microbiol.">
        <title>Single-cell genomics of novel Actinobacteria with the Wood-Ljungdahl pathway discovered in a serpentinizing system.</title>
        <authorList>
            <person name="Merino N."/>
            <person name="Kawai M."/>
            <person name="Boyd E.S."/>
            <person name="Colman D.R."/>
            <person name="McGlynn S.E."/>
            <person name="Nealson K.H."/>
            <person name="Kurokawa K."/>
            <person name="Hongoh Y."/>
        </authorList>
    </citation>
    <scope>NUCLEOTIDE SEQUENCE [LARGE SCALE GENOMIC DNA]</scope>
    <source>
        <strain evidence="4 5">S42</strain>
    </source>
</reference>
<dbReference type="InterPro" id="IPR011990">
    <property type="entry name" value="TPR-like_helical_dom_sf"/>
</dbReference>
<dbReference type="Proteomes" id="UP000568877">
    <property type="component" value="Unassembled WGS sequence"/>
</dbReference>
<gene>
    <name evidence="4" type="ORF">HKBW3S42_02265</name>
</gene>
<accession>A0A6V8PSF5</accession>
<feature type="domain" description="Outer membrane lipoprotein BamD-like" evidence="3">
    <location>
        <begin position="45"/>
        <end position="131"/>
    </location>
</feature>
<dbReference type="InterPro" id="IPR014162">
    <property type="entry name" value="CpoB_C"/>
</dbReference>
<dbReference type="SUPFAM" id="SSF48452">
    <property type="entry name" value="TPR-like"/>
    <property type="match status" value="1"/>
</dbReference>
<dbReference type="NCBIfam" id="TIGR02795">
    <property type="entry name" value="tol_pal_ybgF"/>
    <property type="match status" value="1"/>
</dbReference>
<evidence type="ECO:0000313" key="5">
    <source>
        <dbReference type="Proteomes" id="UP000568877"/>
    </source>
</evidence>
<evidence type="ECO:0000313" key="4">
    <source>
        <dbReference type="EMBL" id="GFP33926.1"/>
    </source>
</evidence>
<evidence type="ECO:0000259" key="3">
    <source>
        <dbReference type="Pfam" id="PF13525"/>
    </source>
</evidence>
<dbReference type="AlphaFoldDB" id="A0A6V8PSF5"/>
<feature type="region of interest" description="Disordered" evidence="2">
    <location>
        <begin position="1"/>
        <end position="44"/>
    </location>
</feature>
<dbReference type="Pfam" id="PF13525">
    <property type="entry name" value="YfiO"/>
    <property type="match status" value="1"/>
</dbReference>
<protein>
    <recommendedName>
        <fullName evidence="3">Outer membrane lipoprotein BamD-like domain-containing protein</fullName>
    </recommendedName>
</protein>
<dbReference type="EMBL" id="BLSA01000815">
    <property type="protein sequence ID" value="GFP33926.1"/>
    <property type="molecule type" value="Genomic_DNA"/>
</dbReference>
<name>A0A6V8PSF5_9ACTN</name>
<dbReference type="Gene3D" id="1.25.40.10">
    <property type="entry name" value="Tetratricopeptide repeat domain"/>
    <property type="match status" value="1"/>
</dbReference>